<dbReference type="InterPro" id="IPR015424">
    <property type="entry name" value="PyrdxlP-dep_Trfase"/>
</dbReference>
<protein>
    <recommendedName>
        <fullName evidence="2">UDP-4-amino-4, 6-dideoxy-N-acetyl-beta-L-altrosamine transaminase</fullName>
    </recommendedName>
</protein>
<dbReference type="AlphaFoldDB" id="X1A158"/>
<dbReference type="EMBL" id="BART01017189">
    <property type="protein sequence ID" value="GAG75489.1"/>
    <property type="molecule type" value="Genomic_DNA"/>
</dbReference>
<evidence type="ECO:0000313" key="1">
    <source>
        <dbReference type="EMBL" id="GAG75489.1"/>
    </source>
</evidence>
<accession>X1A158</accession>
<dbReference type="PANTHER" id="PTHR30244">
    <property type="entry name" value="TRANSAMINASE"/>
    <property type="match status" value="1"/>
</dbReference>
<organism evidence="1">
    <name type="scientific">marine sediment metagenome</name>
    <dbReference type="NCBI Taxonomy" id="412755"/>
    <lineage>
        <taxon>unclassified sequences</taxon>
        <taxon>metagenomes</taxon>
        <taxon>ecological metagenomes</taxon>
    </lineage>
</organism>
<gene>
    <name evidence="1" type="ORF">S01H4_32795</name>
</gene>
<comment type="caution">
    <text evidence="1">The sequence shown here is derived from an EMBL/GenBank/DDBJ whole genome shotgun (WGS) entry which is preliminary data.</text>
</comment>
<dbReference type="InterPro" id="IPR015421">
    <property type="entry name" value="PyrdxlP-dep_Trfase_major"/>
</dbReference>
<dbReference type="GO" id="GO:0030170">
    <property type="term" value="F:pyridoxal phosphate binding"/>
    <property type="evidence" value="ECO:0007669"/>
    <property type="project" value="TreeGrafter"/>
</dbReference>
<name>X1A158_9ZZZZ</name>
<dbReference type="GO" id="GO:0000271">
    <property type="term" value="P:polysaccharide biosynthetic process"/>
    <property type="evidence" value="ECO:0007669"/>
    <property type="project" value="TreeGrafter"/>
</dbReference>
<dbReference type="Gene3D" id="3.40.640.10">
    <property type="entry name" value="Type I PLP-dependent aspartate aminotransferase-like (Major domain)"/>
    <property type="match status" value="1"/>
</dbReference>
<proteinExistence type="predicted"/>
<dbReference type="Pfam" id="PF01041">
    <property type="entry name" value="DegT_DnrJ_EryC1"/>
    <property type="match status" value="1"/>
</dbReference>
<dbReference type="GO" id="GO:0008483">
    <property type="term" value="F:transaminase activity"/>
    <property type="evidence" value="ECO:0007669"/>
    <property type="project" value="TreeGrafter"/>
</dbReference>
<evidence type="ECO:0008006" key="2">
    <source>
        <dbReference type="Google" id="ProtNLM"/>
    </source>
</evidence>
<sequence>KLLPYGHQWIDEEDIKAVSKVLHSDWITQGPKVAEFEKEFAKYVVARYAVAVNSGTAALHTACFAHSLTGGFIINIFIFSSYNNLLLF</sequence>
<dbReference type="SUPFAM" id="SSF53383">
    <property type="entry name" value="PLP-dependent transferases"/>
    <property type="match status" value="1"/>
</dbReference>
<dbReference type="InterPro" id="IPR000653">
    <property type="entry name" value="DegT/StrS_aminotransferase"/>
</dbReference>
<feature type="non-terminal residue" evidence="1">
    <location>
        <position position="1"/>
    </location>
</feature>
<reference evidence="1" key="1">
    <citation type="journal article" date="2014" name="Front. Microbiol.">
        <title>High frequency of phylogenetically diverse reductive dehalogenase-homologous genes in deep subseafloor sedimentary metagenomes.</title>
        <authorList>
            <person name="Kawai M."/>
            <person name="Futagami T."/>
            <person name="Toyoda A."/>
            <person name="Takaki Y."/>
            <person name="Nishi S."/>
            <person name="Hori S."/>
            <person name="Arai W."/>
            <person name="Tsubouchi T."/>
            <person name="Morono Y."/>
            <person name="Uchiyama I."/>
            <person name="Ito T."/>
            <person name="Fujiyama A."/>
            <person name="Inagaki F."/>
            <person name="Takami H."/>
        </authorList>
    </citation>
    <scope>NUCLEOTIDE SEQUENCE</scope>
    <source>
        <strain evidence="1">Expedition CK06-06</strain>
    </source>
</reference>
<dbReference type="PANTHER" id="PTHR30244:SF34">
    <property type="entry name" value="DTDP-4-AMINO-4,6-DIDEOXYGALACTOSE TRANSAMINASE"/>
    <property type="match status" value="1"/>
</dbReference>